<reference evidence="2" key="1">
    <citation type="journal article" date="2020" name="Nature">
        <title>Giant virus diversity and host interactions through global metagenomics.</title>
        <authorList>
            <person name="Schulz F."/>
            <person name="Roux S."/>
            <person name="Paez-Espino D."/>
            <person name="Jungbluth S."/>
            <person name="Walsh D.A."/>
            <person name="Denef V.J."/>
            <person name="McMahon K.D."/>
            <person name="Konstantinidis K.T."/>
            <person name="Eloe-Fadrosh E.A."/>
            <person name="Kyrpides N.C."/>
            <person name="Woyke T."/>
        </authorList>
    </citation>
    <scope>NUCLEOTIDE SEQUENCE</scope>
    <source>
        <strain evidence="2">GVMAG-S-ERX555967-130</strain>
    </source>
</reference>
<protein>
    <submittedName>
        <fullName evidence="2">Uncharacterized protein</fullName>
    </submittedName>
</protein>
<dbReference type="AlphaFoldDB" id="A0A6C0F8H1"/>
<keyword evidence="1" id="KW-1133">Transmembrane helix</keyword>
<dbReference type="EMBL" id="MN738786">
    <property type="protein sequence ID" value="QHT36869.1"/>
    <property type="molecule type" value="Genomic_DNA"/>
</dbReference>
<evidence type="ECO:0000313" key="2">
    <source>
        <dbReference type="EMBL" id="QHT36869.1"/>
    </source>
</evidence>
<name>A0A6C0F8H1_9ZZZZ</name>
<sequence>MLSLDVDLIQRVKVAGIFLLQVYKVTTGTMLSLFIPQACDNGQICSLKQNYENSDGYHQTVFYWNAFSMITFFTYYMVELAREEWAIKYLDIDNDKPDNALKQIIVKEPALDKKMDRLNLWYYRTLMFNCSVYAINILLTVKLIKDGYHSSSTLSCFASFVLLVLMKLYNSFDVARQSVKNDKMMSAYMSEFVSFNVLDADYVEAKEKEKEKRLESAQVSTEEVQLDIVKP</sequence>
<keyword evidence="1" id="KW-0812">Transmembrane</keyword>
<accession>A0A6C0F8H1</accession>
<keyword evidence="1" id="KW-0472">Membrane</keyword>
<organism evidence="2">
    <name type="scientific">viral metagenome</name>
    <dbReference type="NCBI Taxonomy" id="1070528"/>
    <lineage>
        <taxon>unclassified sequences</taxon>
        <taxon>metagenomes</taxon>
        <taxon>organismal metagenomes</taxon>
    </lineage>
</organism>
<feature type="transmembrane region" description="Helical" evidence="1">
    <location>
        <begin position="147"/>
        <end position="166"/>
    </location>
</feature>
<feature type="transmembrane region" description="Helical" evidence="1">
    <location>
        <begin position="121"/>
        <end position="141"/>
    </location>
</feature>
<evidence type="ECO:0000256" key="1">
    <source>
        <dbReference type="SAM" id="Phobius"/>
    </source>
</evidence>
<proteinExistence type="predicted"/>
<feature type="transmembrane region" description="Helical" evidence="1">
    <location>
        <begin position="61"/>
        <end position="78"/>
    </location>
</feature>